<organism evidence="1 2">
    <name type="scientific">Solanum commersonii</name>
    <name type="common">Commerson's wild potato</name>
    <name type="synonym">Commerson's nightshade</name>
    <dbReference type="NCBI Taxonomy" id="4109"/>
    <lineage>
        <taxon>Eukaryota</taxon>
        <taxon>Viridiplantae</taxon>
        <taxon>Streptophyta</taxon>
        <taxon>Embryophyta</taxon>
        <taxon>Tracheophyta</taxon>
        <taxon>Spermatophyta</taxon>
        <taxon>Magnoliopsida</taxon>
        <taxon>eudicotyledons</taxon>
        <taxon>Gunneridae</taxon>
        <taxon>Pentapetalae</taxon>
        <taxon>asterids</taxon>
        <taxon>lamiids</taxon>
        <taxon>Solanales</taxon>
        <taxon>Solanaceae</taxon>
        <taxon>Solanoideae</taxon>
        <taxon>Solaneae</taxon>
        <taxon>Solanum</taxon>
    </lineage>
</organism>
<gene>
    <name evidence="1" type="ORF">H5410_049990</name>
</gene>
<comment type="caution">
    <text evidence="1">The sequence shown here is derived from an EMBL/GenBank/DDBJ whole genome shotgun (WGS) entry which is preliminary data.</text>
</comment>
<keyword evidence="2" id="KW-1185">Reference proteome</keyword>
<sequence length="115" mass="13555">MVHLCRNRFTPRYFVWVDHEEIDGLNDMFYNLLPTDEYSILAPHGQIRVEHDRVQNDAFQHDRVHEMVNDAFAIQGGVKPELYFDEPPNEEARYFSEQLEETSCPLCEGVRILPC</sequence>
<reference evidence="1 2" key="1">
    <citation type="submission" date="2020-09" db="EMBL/GenBank/DDBJ databases">
        <title>De no assembly of potato wild relative species, Solanum commersonii.</title>
        <authorList>
            <person name="Cho K."/>
        </authorList>
    </citation>
    <scope>NUCLEOTIDE SEQUENCE [LARGE SCALE GENOMIC DNA]</scope>
    <source>
        <strain evidence="1">LZ3.2</strain>
        <tissue evidence="1">Leaf</tissue>
    </source>
</reference>
<proteinExistence type="predicted"/>
<name>A0A9J5WU28_SOLCO</name>
<evidence type="ECO:0000313" key="2">
    <source>
        <dbReference type="Proteomes" id="UP000824120"/>
    </source>
</evidence>
<evidence type="ECO:0000313" key="1">
    <source>
        <dbReference type="EMBL" id="KAG5579363.1"/>
    </source>
</evidence>
<dbReference type="OrthoDB" id="1831868at2759"/>
<dbReference type="Proteomes" id="UP000824120">
    <property type="component" value="Chromosome 10"/>
</dbReference>
<protein>
    <submittedName>
        <fullName evidence="1">Uncharacterized protein</fullName>
    </submittedName>
</protein>
<dbReference type="AlphaFoldDB" id="A0A9J5WU28"/>
<accession>A0A9J5WU28</accession>
<dbReference type="EMBL" id="JACXVP010000010">
    <property type="protein sequence ID" value="KAG5579363.1"/>
    <property type="molecule type" value="Genomic_DNA"/>
</dbReference>